<keyword evidence="1" id="KW-1133">Transmembrane helix</keyword>
<proteinExistence type="predicted"/>
<evidence type="ECO:0000313" key="3">
    <source>
        <dbReference type="Proteomes" id="UP000811545"/>
    </source>
</evidence>
<feature type="transmembrane region" description="Helical" evidence="1">
    <location>
        <begin position="147"/>
        <end position="169"/>
    </location>
</feature>
<keyword evidence="1" id="KW-0472">Membrane</keyword>
<gene>
    <name evidence="2" type="ORF">DDT42_00500</name>
</gene>
<keyword evidence="1" id="KW-0812">Transmembrane</keyword>
<protein>
    <submittedName>
        <fullName evidence="2">Uncharacterized protein</fullName>
    </submittedName>
</protein>
<evidence type="ECO:0000256" key="1">
    <source>
        <dbReference type="SAM" id="Phobius"/>
    </source>
</evidence>
<sequence length="174" mass="19934">MLMSMGLTAFLCLFIGIYPAILYNILPYPVDFVPYTTEKVVEKIALLSFTLLGFWLLKDKIAGQPTISLDTDWFYRKAGPAFMWFCRNPASVFASWKDLAYAKICFAFILLFRHNSPELLLTAEKRVIQSRERRQLASRQPAPLDSLTIGFSIFMFTFIVALFLLLLVFGKLVP</sequence>
<accession>A0A9E2BI98</accession>
<feature type="transmembrane region" description="Helical" evidence="1">
    <location>
        <begin position="40"/>
        <end position="57"/>
    </location>
</feature>
<name>A0A9E2BI98_PSYF1</name>
<evidence type="ECO:0000313" key="2">
    <source>
        <dbReference type="EMBL" id="MBT9144655.1"/>
    </source>
</evidence>
<dbReference type="Proteomes" id="UP000811545">
    <property type="component" value="Unassembled WGS sequence"/>
</dbReference>
<feature type="transmembrane region" description="Helical" evidence="1">
    <location>
        <begin position="7"/>
        <end position="28"/>
    </location>
</feature>
<dbReference type="EMBL" id="QLTW01000015">
    <property type="protein sequence ID" value="MBT9144655.1"/>
    <property type="molecule type" value="Genomic_DNA"/>
</dbReference>
<organism evidence="2 3">
    <name type="scientific">Psychracetigena formicireducens</name>
    <dbReference type="NCBI Taxonomy" id="2986056"/>
    <lineage>
        <taxon>Bacteria</taxon>
        <taxon>Bacillati</taxon>
        <taxon>Candidatus Lithacetigenota</taxon>
        <taxon>Candidatus Psychracetigena</taxon>
    </lineage>
</organism>
<comment type="caution">
    <text evidence="2">The sequence shown here is derived from an EMBL/GenBank/DDBJ whole genome shotgun (WGS) entry which is preliminary data.</text>
</comment>
<reference evidence="2 3" key="1">
    <citation type="journal article" date="2021" name="bioRxiv">
        <title>Unique metabolic strategies in Hadean analogues reveal hints for primordial physiology.</title>
        <authorList>
            <person name="Nobu M.K."/>
            <person name="Nakai R."/>
            <person name="Tamazawa S."/>
            <person name="Mori H."/>
            <person name="Toyoda A."/>
            <person name="Ijiri A."/>
            <person name="Suzuki S."/>
            <person name="Kurokawa K."/>
            <person name="Kamagata Y."/>
            <person name="Tamaki H."/>
        </authorList>
    </citation>
    <scope>NUCLEOTIDE SEQUENCE [LARGE SCALE GENOMIC DNA]</scope>
    <source>
        <strain evidence="2">BS525</strain>
    </source>
</reference>
<dbReference type="AlphaFoldDB" id="A0A9E2BI98"/>